<keyword evidence="2" id="KW-0472">Membrane</keyword>
<keyword evidence="4" id="KW-1185">Reference proteome</keyword>
<feature type="region of interest" description="Disordered" evidence="1">
    <location>
        <begin position="168"/>
        <end position="188"/>
    </location>
</feature>
<dbReference type="Proteomes" id="UP001596223">
    <property type="component" value="Unassembled WGS sequence"/>
</dbReference>
<keyword evidence="2" id="KW-0812">Transmembrane</keyword>
<accession>A0ABW1JYA5</accession>
<feature type="transmembrane region" description="Helical" evidence="2">
    <location>
        <begin position="137"/>
        <end position="158"/>
    </location>
</feature>
<evidence type="ECO:0000256" key="1">
    <source>
        <dbReference type="SAM" id="MobiDB-lite"/>
    </source>
</evidence>
<evidence type="ECO:0000256" key="2">
    <source>
        <dbReference type="SAM" id="Phobius"/>
    </source>
</evidence>
<organism evidence="3 4">
    <name type="scientific">Nocardia lasii</name>
    <dbReference type="NCBI Taxonomy" id="1616107"/>
    <lineage>
        <taxon>Bacteria</taxon>
        <taxon>Bacillati</taxon>
        <taxon>Actinomycetota</taxon>
        <taxon>Actinomycetes</taxon>
        <taxon>Mycobacteriales</taxon>
        <taxon>Nocardiaceae</taxon>
        <taxon>Nocardia</taxon>
    </lineage>
</organism>
<proteinExistence type="predicted"/>
<dbReference type="RefSeq" id="WP_378609839.1">
    <property type="nucleotide sequence ID" value="NZ_JBHSQN010000017.1"/>
</dbReference>
<dbReference type="EMBL" id="JBHSQN010000017">
    <property type="protein sequence ID" value="MFC6014496.1"/>
    <property type="molecule type" value="Genomic_DNA"/>
</dbReference>
<name>A0ABW1JYA5_9NOCA</name>
<comment type="caution">
    <text evidence="3">The sequence shown here is derived from an EMBL/GenBank/DDBJ whole genome shotgun (WGS) entry which is preliminary data.</text>
</comment>
<reference evidence="4" key="1">
    <citation type="journal article" date="2019" name="Int. J. Syst. Evol. Microbiol.">
        <title>The Global Catalogue of Microorganisms (GCM) 10K type strain sequencing project: providing services to taxonomists for standard genome sequencing and annotation.</title>
        <authorList>
            <consortium name="The Broad Institute Genomics Platform"/>
            <consortium name="The Broad Institute Genome Sequencing Center for Infectious Disease"/>
            <person name="Wu L."/>
            <person name="Ma J."/>
        </authorList>
    </citation>
    <scope>NUCLEOTIDE SEQUENCE [LARGE SCALE GENOMIC DNA]</scope>
    <source>
        <strain evidence="4">CCUG 36956</strain>
    </source>
</reference>
<keyword evidence="2" id="KW-1133">Transmembrane helix</keyword>
<feature type="transmembrane region" description="Helical" evidence="2">
    <location>
        <begin position="93"/>
        <end position="117"/>
    </location>
</feature>
<evidence type="ECO:0000313" key="4">
    <source>
        <dbReference type="Proteomes" id="UP001596223"/>
    </source>
</evidence>
<gene>
    <name evidence="3" type="ORF">ACFP3H_25870</name>
</gene>
<feature type="transmembrane region" description="Helical" evidence="2">
    <location>
        <begin position="61"/>
        <end position="81"/>
    </location>
</feature>
<protein>
    <submittedName>
        <fullName evidence="3">Permease</fullName>
    </submittedName>
</protein>
<sequence length="188" mass="20117">MTTGEVQSSGHQSHVWRNRAILVLAVIVVLVIAYFILASFIPRWWAQRIANTVHGSFSSGIWWGLVYGLVFTLVPLLLLVFAVRVWKRKGGKFIAGASVIIALVAATPNLMTLTIVLGGSNAAHAGERVLDVEAPAFRGANLVGAITAAALFVLLLALMGKRGIDRRRATKAAEKPKAPANPPMTGEN</sequence>
<feature type="compositionally biased region" description="Basic and acidic residues" evidence="1">
    <location>
        <begin position="168"/>
        <end position="177"/>
    </location>
</feature>
<feature type="transmembrane region" description="Helical" evidence="2">
    <location>
        <begin position="21"/>
        <end position="41"/>
    </location>
</feature>
<evidence type="ECO:0000313" key="3">
    <source>
        <dbReference type="EMBL" id="MFC6014496.1"/>
    </source>
</evidence>